<dbReference type="EMBL" id="JADEWF010000047">
    <property type="protein sequence ID" value="MBE9219874.1"/>
    <property type="molecule type" value="Genomic_DNA"/>
</dbReference>
<keyword evidence="1" id="KW-0378">Hydrolase</keyword>
<dbReference type="Proteomes" id="UP000597867">
    <property type="component" value="Unassembled WGS sequence"/>
</dbReference>
<name>A0ACC5Q4K9_DOLFA</name>
<sequence length="129" mass="14658">MELQKAKFICPESVEKYSDERFLETGDLLLNSTGTGTLGRVCIYIHEENIYKKVVADSYVTVIRPILIESKFIYFWIASDFVQSEIEAKSSGSTKQIELATSTVKNYLFPLPPLNEQKRIVTKVAECVL</sequence>
<reference evidence="1" key="1">
    <citation type="submission" date="2020-10" db="EMBL/GenBank/DDBJ databases">
        <authorList>
            <person name="Castelo-Branco R."/>
            <person name="Eusebio N."/>
            <person name="Adriana R."/>
            <person name="Vieira A."/>
            <person name="Brugerolle De Fraissinette N."/>
            <person name="Rezende De Castro R."/>
            <person name="Schneider M.P."/>
            <person name="Vasconcelos V."/>
            <person name="Leao P.N."/>
        </authorList>
    </citation>
    <scope>NUCLEOTIDE SEQUENCE</scope>
    <source>
        <strain evidence="1">LEGE 04289</strain>
    </source>
</reference>
<keyword evidence="1" id="KW-0255">Endonuclease</keyword>
<protein>
    <submittedName>
        <fullName evidence="1">Restriction endonuclease subunit S</fullName>
    </submittedName>
</protein>
<organism evidence="1 2">
    <name type="scientific">Dolichospermum flos-aquae LEGE 04289</name>
    <dbReference type="NCBI Taxonomy" id="1828708"/>
    <lineage>
        <taxon>Bacteria</taxon>
        <taxon>Bacillati</taxon>
        <taxon>Cyanobacteriota</taxon>
        <taxon>Cyanophyceae</taxon>
        <taxon>Nostocales</taxon>
        <taxon>Aphanizomenonaceae</taxon>
        <taxon>Dolichospermum</taxon>
    </lineage>
</organism>
<gene>
    <name evidence="1" type="ORF">IQ222_13970</name>
</gene>
<evidence type="ECO:0000313" key="2">
    <source>
        <dbReference type="Proteomes" id="UP000597867"/>
    </source>
</evidence>
<keyword evidence="2" id="KW-1185">Reference proteome</keyword>
<comment type="caution">
    <text evidence="1">The sequence shown here is derived from an EMBL/GenBank/DDBJ whole genome shotgun (WGS) entry which is preliminary data.</text>
</comment>
<evidence type="ECO:0000313" key="1">
    <source>
        <dbReference type="EMBL" id="MBE9219874.1"/>
    </source>
</evidence>
<accession>A0ACC5Q4K9</accession>
<keyword evidence="1" id="KW-0540">Nuclease</keyword>
<proteinExistence type="predicted"/>